<dbReference type="SUPFAM" id="SSF111369">
    <property type="entry name" value="HlyD-like secretion proteins"/>
    <property type="match status" value="1"/>
</dbReference>
<dbReference type="PANTHER" id="PTHR30469">
    <property type="entry name" value="MULTIDRUG RESISTANCE PROTEIN MDTA"/>
    <property type="match status" value="1"/>
</dbReference>
<dbReference type="Gene3D" id="2.40.30.170">
    <property type="match status" value="1"/>
</dbReference>
<name>A0AAV2VW73_9VIBR</name>
<dbReference type="GO" id="GO:0015562">
    <property type="term" value="F:efflux transmembrane transporter activity"/>
    <property type="evidence" value="ECO:0007669"/>
    <property type="project" value="TreeGrafter"/>
</dbReference>
<dbReference type="PANTHER" id="PTHR30469:SF33">
    <property type="entry name" value="SLR1207 PROTEIN"/>
    <property type="match status" value="1"/>
</dbReference>
<dbReference type="GO" id="GO:1990281">
    <property type="term" value="C:efflux pump complex"/>
    <property type="evidence" value="ECO:0007669"/>
    <property type="project" value="TreeGrafter"/>
</dbReference>
<dbReference type="Gene3D" id="1.10.287.470">
    <property type="entry name" value="Helix hairpin bin"/>
    <property type="match status" value="1"/>
</dbReference>
<gene>
    <name evidence="4" type="ORF">VIBNISOn1_570023</name>
</gene>
<evidence type="ECO:0000259" key="3">
    <source>
        <dbReference type="Pfam" id="PF25917"/>
    </source>
</evidence>
<comment type="caution">
    <text evidence="4">The sequence shown here is derived from an EMBL/GenBank/DDBJ whole genome shotgun (WGS) entry which is preliminary data.</text>
</comment>
<dbReference type="InterPro" id="IPR058625">
    <property type="entry name" value="MdtA-like_BSH"/>
</dbReference>
<dbReference type="RefSeq" id="WP_022613064.1">
    <property type="nucleotide sequence ID" value="NZ_LK391965.1"/>
</dbReference>
<accession>A0AAV2VW73</accession>
<sequence length="376" mass="39959">MKYWIVSISVIALLGYGAHTYLNSNQDTQTLPILTVETGTIEKNAVAVGSIVPAHSVSIKSQINGIVGELYVQVGDKVSEGQPLLKVRPNPTPQALTDASTTLMQAEAEMESARQRHANLKSLVDQKVIPSNYDDYVNAKSNLKSVEAKVLQARQNLALIRSGEASVGSAQLTSIIYSPIDGTVLNKKVEVGAPIISTEASQAATEMMSIADLQQMVFKGSVSEHDAAILLPGMPVTLTVAPFPDTAIQGVLSKVAIQSEKLNAHSESKSNGFDNGFEVEVGELTIPDTIKLRSGFSSTATITLKKAENVLVVPERALRFEGETPHVLIADASELGYRTQVVELGMSDGIVVEVLSGVSEADEIIDASIMGAPHGE</sequence>
<comment type="similarity">
    <text evidence="1">Belongs to the membrane fusion protein (MFP) (TC 8.A.1) family.</text>
</comment>
<keyword evidence="2" id="KW-0175">Coiled coil</keyword>
<dbReference type="NCBIfam" id="TIGR01730">
    <property type="entry name" value="RND_mfp"/>
    <property type="match status" value="1"/>
</dbReference>
<evidence type="ECO:0000256" key="2">
    <source>
        <dbReference type="SAM" id="Coils"/>
    </source>
</evidence>
<proteinExistence type="inferred from homology"/>
<evidence type="ECO:0000313" key="5">
    <source>
        <dbReference type="Proteomes" id="UP000018211"/>
    </source>
</evidence>
<protein>
    <submittedName>
        <fullName evidence="4">Secretion protein HlyD</fullName>
    </submittedName>
</protein>
<dbReference type="Pfam" id="PF25917">
    <property type="entry name" value="BSH_RND"/>
    <property type="match status" value="1"/>
</dbReference>
<feature type="domain" description="Multidrug resistance protein MdtA-like barrel-sandwich hybrid" evidence="3">
    <location>
        <begin position="56"/>
        <end position="205"/>
    </location>
</feature>
<dbReference type="EMBL" id="CAOF01000150">
    <property type="protein sequence ID" value="CCO48633.1"/>
    <property type="molecule type" value="Genomic_DNA"/>
</dbReference>
<dbReference type="Gene3D" id="2.40.420.20">
    <property type="match status" value="1"/>
</dbReference>
<dbReference type="AlphaFoldDB" id="A0AAV2VW73"/>
<dbReference type="Proteomes" id="UP000018211">
    <property type="component" value="Unassembled WGS sequence"/>
</dbReference>
<evidence type="ECO:0000313" key="4">
    <source>
        <dbReference type="EMBL" id="CCO48633.1"/>
    </source>
</evidence>
<dbReference type="Gene3D" id="2.40.50.100">
    <property type="match status" value="1"/>
</dbReference>
<feature type="coiled-coil region" evidence="2">
    <location>
        <begin position="96"/>
        <end position="156"/>
    </location>
</feature>
<dbReference type="InterPro" id="IPR006143">
    <property type="entry name" value="RND_pump_MFP"/>
</dbReference>
<reference evidence="4 5" key="1">
    <citation type="journal article" date="2013" name="ISME J.">
        <title>Comparative genomics of pathogenic lineages of Vibrio nigripulchritudo identifies virulence-associated traits.</title>
        <authorList>
            <person name="Goudenege D."/>
            <person name="Labreuche Y."/>
            <person name="Krin E."/>
            <person name="Ansquer D."/>
            <person name="Mangenot S."/>
            <person name="Calteau A."/>
            <person name="Medigue C."/>
            <person name="Mazel D."/>
            <person name="Polz M.F."/>
            <person name="Le Roux F."/>
        </authorList>
    </citation>
    <scope>NUCLEOTIDE SEQUENCE [LARGE SCALE GENOMIC DNA]</scope>
    <source>
        <strain evidence="4 5">SOn1</strain>
    </source>
</reference>
<organism evidence="4 5">
    <name type="scientific">Vibrio nigripulchritudo SOn1</name>
    <dbReference type="NCBI Taxonomy" id="1238450"/>
    <lineage>
        <taxon>Bacteria</taxon>
        <taxon>Pseudomonadati</taxon>
        <taxon>Pseudomonadota</taxon>
        <taxon>Gammaproteobacteria</taxon>
        <taxon>Vibrionales</taxon>
        <taxon>Vibrionaceae</taxon>
        <taxon>Vibrio</taxon>
    </lineage>
</organism>
<evidence type="ECO:0000256" key="1">
    <source>
        <dbReference type="ARBA" id="ARBA00009477"/>
    </source>
</evidence>